<comment type="caution">
    <text evidence="3">The sequence shown here is derived from an EMBL/GenBank/DDBJ whole genome shotgun (WGS) entry which is preliminary data.</text>
</comment>
<dbReference type="Pfam" id="PF24758">
    <property type="entry name" value="LRR_At5g56370"/>
    <property type="match status" value="1"/>
</dbReference>
<dbReference type="PANTHER" id="PTHR31293:SF16">
    <property type="entry name" value="RNI-LIKE SUPERFAMILY PROTEIN"/>
    <property type="match status" value="1"/>
</dbReference>
<dbReference type="EMBL" id="CACVBM020000244">
    <property type="protein sequence ID" value="CAA7016738.1"/>
    <property type="molecule type" value="Genomic_DNA"/>
</dbReference>
<dbReference type="InterPro" id="IPR036047">
    <property type="entry name" value="F-box-like_dom_sf"/>
</dbReference>
<accession>A0A6D2HQG5</accession>
<dbReference type="SUPFAM" id="SSF81383">
    <property type="entry name" value="F-box domain"/>
    <property type="match status" value="1"/>
</dbReference>
<dbReference type="InterPro" id="IPR001810">
    <property type="entry name" value="F-box_dom"/>
</dbReference>
<evidence type="ECO:0000259" key="2">
    <source>
        <dbReference type="SMART" id="SM00579"/>
    </source>
</evidence>
<feature type="domain" description="FBD" evidence="2">
    <location>
        <begin position="317"/>
        <end position="387"/>
    </location>
</feature>
<evidence type="ECO:0000259" key="1">
    <source>
        <dbReference type="SMART" id="SM00256"/>
    </source>
</evidence>
<protein>
    <recommendedName>
        <fullName evidence="5">F-box domain-containing protein</fullName>
    </recommendedName>
</protein>
<proteinExistence type="predicted"/>
<evidence type="ECO:0000313" key="3">
    <source>
        <dbReference type="EMBL" id="CAA7016738.1"/>
    </source>
</evidence>
<dbReference type="InterPro" id="IPR053781">
    <property type="entry name" value="F-box_AtFBL13-like"/>
</dbReference>
<gene>
    <name evidence="3" type="ORF">MERR_LOCUS3973</name>
</gene>
<dbReference type="AlphaFoldDB" id="A0A6D2HQG5"/>
<dbReference type="SMART" id="SM00256">
    <property type="entry name" value="FBOX"/>
    <property type="match status" value="1"/>
</dbReference>
<keyword evidence="4" id="KW-1185">Reference proteome</keyword>
<dbReference type="SUPFAM" id="SSF52058">
    <property type="entry name" value="L domain-like"/>
    <property type="match status" value="1"/>
</dbReference>
<dbReference type="Pfam" id="PF00646">
    <property type="entry name" value="F-box"/>
    <property type="match status" value="1"/>
</dbReference>
<organism evidence="3 4">
    <name type="scientific">Microthlaspi erraticum</name>
    <dbReference type="NCBI Taxonomy" id="1685480"/>
    <lineage>
        <taxon>Eukaryota</taxon>
        <taxon>Viridiplantae</taxon>
        <taxon>Streptophyta</taxon>
        <taxon>Embryophyta</taxon>
        <taxon>Tracheophyta</taxon>
        <taxon>Spermatophyta</taxon>
        <taxon>Magnoliopsida</taxon>
        <taxon>eudicotyledons</taxon>
        <taxon>Gunneridae</taxon>
        <taxon>Pentapetalae</taxon>
        <taxon>rosids</taxon>
        <taxon>malvids</taxon>
        <taxon>Brassicales</taxon>
        <taxon>Brassicaceae</taxon>
        <taxon>Coluteocarpeae</taxon>
        <taxon>Microthlaspi</taxon>
    </lineage>
</organism>
<name>A0A6D2HQG5_9BRAS</name>
<dbReference type="InterPro" id="IPR006566">
    <property type="entry name" value="FBD"/>
</dbReference>
<dbReference type="InterPro" id="IPR055294">
    <property type="entry name" value="FBL60-like"/>
</dbReference>
<feature type="domain" description="F-box" evidence="1">
    <location>
        <begin position="7"/>
        <end position="47"/>
    </location>
</feature>
<evidence type="ECO:0008006" key="5">
    <source>
        <dbReference type="Google" id="ProtNLM"/>
    </source>
</evidence>
<dbReference type="InterPro" id="IPR055411">
    <property type="entry name" value="LRR_FXL15/At3g58940/PEG3-like"/>
</dbReference>
<reference evidence="3" key="1">
    <citation type="submission" date="2020-01" db="EMBL/GenBank/DDBJ databases">
        <authorList>
            <person name="Mishra B."/>
        </authorList>
    </citation>
    <scope>NUCLEOTIDE SEQUENCE [LARGE SCALE GENOMIC DNA]</scope>
</reference>
<dbReference type="OrthoDB" id="1419893at2759"/>
<dbReference type="CDD" id="cd22160">
    <property type="entry name" value="F-box_AtFBL13-like"/>
    <property type="match status" value="1"/>
</dbReference>
<evidence type="ECO:0000313" key="4">
    <source>
        <dbReference type="Proteomes" id="UP000467841"/>
    </source>
</evidence>
<dbReference type="Gene3D" id="1.20.1280.50">
    <property type="match status" value="1"/>
</dbReference>
<dbReference type="Proteomes" id="UP000467841">
    <property type="component" value="Unassembled WGS sequence"/>
</dbReference>
<sequence length="400" mass="45449">MGCISNLPDEIACHILSFLTTREAALSCVLSKRWRYLFAFTPNLRFEENDFVNGYSDVDIPSSFRDFLDRVLATSGNSPIKKFSLKYRDCVVSDHTNRWICNVLSRGALARLHLDVISRGVTSLSLEVFTCKTLVKLKLGRSFVINTIPENASLPALKTLFLDCIRISNPHRCPFEALLSAFPVLEELVMHNLDSVGRTHVNVSCRTLQRLTLHCLGFESFGGHISGTRTTISFDTPGLNYLDYFSCVPKEYPIVNLDSLVKAKLNLVSSPCLVYGSQENLFIGLRNVQILNLSTQKTMEGPLHYDDGYAHFSLYTRPLSCTVKVLEITLYDKTVSELEQLKDFLDIFSCLVLVKIRSWETDEKQKLQLTTKLLNLPRSSNCEFQFEFLRHSWSVGNRFV</sequence>
<dbReference type="PANTHER" id="PTHR31293">
    <property type="entry name" value="RNI-LIKE SUPERFAMILY PROTEIN"/>
    <property type="match status" value="1"/>
</dbReference>
<dbReference type="SMART" id="SM00579">
    <property type="entry name" value="FBD"/>
    <property type="match status" value="1"/>
</dbReference>